<reference evidence="3 5" key="1">
    <citation type="submission" date="2016-11" db="EMBL/GenBank/DDBJ databases">
        <title>Trade-off between light-utilization and light-protection in marine flavobacteria.</title>
        <authorList>
            <person name="Kumagai Y."/>
        </authorList>
    </citation>
    <scope>NUCLEOTIDE SEQUENCE [LARGE SCALE GENOMIC DNA]</scope>
    <source>
        <strain evidence="3 5">JCM 17109</strain>
        <plasmid evidence="4">p3</plasmid>
    </source>
</reference>
<dbReference type="EMBL" id="MQUC01000001">
    <property type="protein sequence ID" value="PRP68448.1"/>
    <property type="molecule type" value="Genomic_DNA"/>
</dbReference>
<keyword evidence="2" id="KW-1133">Transmembrane helix</keyword>
<proteinExistence type="predicted"/>
<evidence type="ECO:0008006" key="6">
    <source>
        <dbReference type="Google" id="ProtNLM"/>
    </source>
</evidence>
<gene>
    <name evidence="4" type="ORF">BST86_00020</name>
    <name evidence="3" type="ORF">BST86_05480</name>
</gene>
<feature type="compositionally biased region" description="Polar residues" evidence="1">
    <location>
        <begin position="49"/>
        <end position="79"/>
    </location>
</feature>
<organism evidence="3 5">
    <name type="scientific">Nonlabens agnitus</name>
    <dbReference type="NCBI Taxonomy" id="870484"/>
    <lineage>
        <taxon>Bacteria</taxon>
        <taxon>Pseudomonadati</taxon>
        <taxon>Bacteroidota</taxon>
        <taxon>Flavobacteriia</taxon>
        <taxon>Flavobacteriales</taxon>
        <taxon>Flavobacteriaceae</taxon>
        <taxon>Nonlabens</taxon>
    </lineage>
</organism>
<feature type="transmembrane region" description="Helical" evidence="2">
    <location>
        <begin position="6"/>
        <end position="25"/>
    </location>
</feature>
<dbReference type="InterPro" id="IPR032272">
    <property type="entry name" value="DUF4834"/>
</dbReference>
<keyword evidence="5" id="KW-1185">Reference proteome</keyword>
<dbReference type="OrthoDB" id="1123055at2"/>
<comment type="caution">
    <text evidence="3">The sequence shown here is derived from an EMBL/GenBank/DDBJ whole genome shotgun (WGS) entry which is preliminary data.</text>
</comment>
<dbReference type="AlphaFoldDB" id="A0A2S9WT15"/>
<evidence type="ECO:0000256" key="2">
    <source>
        <dbReference type="SAM" id="Phobius"/>
    </source>
</evidence>
<evidence type="ECO:0000313" key="5">
    <source>
        <dbReference type="Proteomes" id="UP000239532"/>
    </source>
</evidence>
<name>A0A2S9WT15_9FLAO</name>
<protein>
    <recommendedName>
        <fullName evidence="6">DUF4834 domain-containing protein</fullName>
    </recommendedName>
</protein>
<feature type="region of interest" description="Disordered" evidence="1">
    <location>
        <begin position="44"/>
        <end position="82"/>
    </location>
</feature>
<dbReference type="EMBL" id="MQUC01000003">
    <property type="protein sequence ID" value="PRP66590.1"/>
    <property type="molecule type" value="Genomic_DNA"/>
</dbReference>
<dbReference type="Pfam" id="PF16118">
    <property type="entry name" value="DUF4834"/>
    <property type="match status" value="1"/>
</dbReference>
<sequence length="92" mass="10595">MKLLQAILIIVGVYLAVRLIVRMYGKSILKWAGKKAMDRVQRQFEQRQNDSSYQNTAKEGETIINNSNSTSRTHTQPSKKTVGEYVDYEEID</sequence>
<geneLocation type="plasmid" evidence="4">
    <name>p3</name>
</geneLocation>
<keyword evidence="4" id="KW-0614">Plasmid</keyword>
<accession>A0A2S9WT15</accession>
<evidence type="ECO:0000313" key="4">
    <source>
        <dbReference type="EMBL" id="PRP68448.1"/>
    </source>
</evidence>
<evidence type="ECO:0000313" key="3">
    <source>
        <dbReference type="EMBL" id="PRP66590.1"/>
    </source>
</evidence>
<dbReference type="Proteomes" id="UP000239532">
    <property type="component" value="Unassembled WGS sequence"/>
</dbReference>
<keyword evidence="2" id="KW-0812">Transmembrane</keyword>
<keyword evidence="2" id="KW-0472">Membrane</keyword>
<dbReference type="RefSeq" id="WP_105981494.1">
    <property type="nucleotide sequence ID" value="NZ_MQUC01000001.1"/>
</dbReference>
<evidence type="ECO:0000256" key="1">
    <source>
        <dbReference type="SAM" id="MobiDB-lite"/>
    </source>
</evidence>